<keyword evidence="4" id="KW-1185">Reference proteome</keyword>
<evidence type="ECO:0000313" key="3">
    <source>
        <dbReference type="EMBL" id="MDT0634438.1"/>
    </source>
</evidence>
<dbReference type="Pfam" id="PF20567">
    <property type="entry name" value="DUF6776"/>
    <property type="match status" value="1"/>
</dbReference>
<reference evidence="3 4" key="1">
    <citation type="submission" date="2023-09" db="EMBL/GenBank/DDBJ databases">
        <authorList>
            <person name="Rey-Velasco X."/>
        </authorList>
    </citation>
    <scope>NUCLEOTIDE SEQUENCE [LARGE SCALE GENOMIC DNA]</scope>
    <source>
        <strain evidence="3 4">W335</strain>
    </source>
</reference>
<dbReference type="RefSeq" id="WP_311652205.1">
    <property type="nucleotide sequence ID" value="NZ_JAVRIB010000004.1"/>
</dbReference>
<feature type="transmembrane region" description="Helical" evidence="2">
    <location>
        <begin position="21"/>
        <end position="41"/>
    </location>
</feature>
<feature type="coiled-coil region" evidence="1">
    <location>
        <begin position="56"/>
        <end position="118"/>
    </location>
</feature>
<keyword evidence="2" id="KW-1133">Transmembrane helix</keyword>
<keyword evidence="2" id="KW-0472">Membrane</keyword>
<name>A0ABU3BYR4_9GAMM</name>
<evidence type="ECO:0000256" key="1">
    <source>
        <dbReference type="SAM" id="Coils"/>
    </source>
</evidence>
<evidence type="ECO:0000313" key="4">
    <source>
        <dbReference type="Proteomes" id="UP001251857"/>
    </source>
</evidence>
<sequence length="251" mass="28165">MSDGSHRLIIRTAAQARRRRLMVVVAVATLLVSGWGIYWLGRLQAPTAIERQVASQQKIESDRKLLLAEKRRLEAENRKLSERNVMLERGADVDQQAISALQTSLDDVQAQVATLKKELAFYRGIVSPSETEAGLRLQELQVHPASEAGLYQFQLVLIQAVEHESPVSGQVKLRLEGLQNGESVSLAWPELVLDSADELVFSFKYFQELADTFRLPPDFEPTLVEVIVTTEPGAEPVTGSFRWREVFKPDD</sequence>
<dbReference type="InterPro" id="IPR046703">
    <property type="entry name" value="DUF6776"/>
</dbReference>
<proteinExistence type="predicted"/>
<gene>
    <name evidence="3" type="ORF">RM532_05650</name>
</gene>
<dbReference type="Proteomes" id="UP001251857">
    <property type="component" value="Unassembled WGS sequence"/>
</dbReference>
<keyword evidence="2" id="KW-0812">Transmembrane</keyword>
<evidence type="ECO:0000256" key="2">
    <source>
        <dbReference type="SAM" id="Phobius"/>
    </source>
</evidence>
<organism evidence="3 4">
    <name type="scientific">Spectribacter hydrogenoxidans</name>
    <dbReference type="NCBI Taxonomy" id="3075608"/>
    <lineage>
        <taxon>Bacteria</taxon>
        <taxon>Pseudomonadati</taxon>
        <taxon>Pseudomonadota</taxon>
        <taxon>Gammaproteobacteria</taxon>
        <taxon>Salinisphaerales</taxon>
        <taxon>Salinisphaeraceae</taxon>
        <taxon>Spectribacter</taxon>
    </lineage>
</organism>
<comment type="caution">
    <text evidence="3">The sequence shown here is derived from an EMBL/GenBank/DDBJ whole genome shotgun (WGS) entry which is preliminary data.</text>
</comment>
<accession>A0ABU3BYR4</accession>
<dbReference type="EMBL" id="JAVRIB010000004">
    <property type="protein sequence ID" value="MDT0634438.1"/>
    <property type="molecule type" value="Genomic_DNA"/>
</dbReference>
<keyword evidence="1" id="KW-0175">Coiled coil</keyword>
<evidence type="ECO:0008006" key="5">
    <source>
        <dbReference type="Google" id="ProtNLM"/>
    </source>
</evidence>
<protein>
    <recommendedName>
        <fullName evidence="5">MSHA biogenesis protein MshJ</fullName>
    </recommendedName>
</protein>